<dbReference type="Gene3D" id="3.30.750.24">
    <property type="entry name" value="STAS domain"/>
    <property type="match status" value="1"/>
</dbReference>
<dbReference type="PROSITE" id="PS50801">
    <property type="entry name" value="STAS"/>
    <property type="match status" value="1"/>
</dbReference>
<gene>
    <name evidence="2" type="ORF">SAMN05660350_02664</name>
</gene>
<dbReference type="SUPFAM" id="SSF52091">
    <property type="entry name" value="SpoIIaa-like"/>
    <property type="match status" value="1"/>
</dbReference>
<accession>A0A1M7U730</accession>
<organism evidence="2 3">
    <name type="scientific">Geodermatophilus obscurus</name>
    <dbReference type="NCBI Taxonomy" id="1861"/>
    <lineage>
        <taxon>Bacteria</taxon>
        <taxon>Bacillati</taxon>
        <taxon>Actinomycetota</taxon>
        <taxon>Actinomycetes</taxon>
        <taxon>Geodermatophilales</taxon>
        <taxon>Geodermatophilaceae</taxon>
        <taxon>Geodermatophilus</taxon>
    </lineage>
</organism>
<dbReference type="InterPro" id="IPR036513">
    <property type="entry name" value="STAS_dom_sf"/>
</dbReference>
<reference evidence="2 3" key="1">
    <citation type="submission" date="2016-12" db="EMBL/GenBank/DDBJ databases">
        <authorList>
            <person name="Song W.-J."/>
            <person name="Kurnit D.M."/>
        </authorList>
    </citation>
    <scope>NUCLEOTIDE SEQUENCE [LARGE SCALE GENOMIC DNA]</scope>
    <source>
        <strain evidence="2 3">DSM 43162</strain>
    </source>
</reference>
<dbReference type="InterPro" id="IPR058548">
    <property type="entry name" value="MlaB-like_STAS"/>
</dbReference>
<dbReference type="Pfam" id="PF13466">
    <property type="entry name" value="STAS_2"/>
    <property type="match status" value="1"/>
</dbReference>
<dbReference type="Proteomes" id="UP000184428">
    <property type="component" value="Unassembled WGS sequence"/>
</dbReference>
<dbReference type="EMBL" id="FRDM01000012">
    <property type="protein sequence ID" value="SHN78697.1"/>
    <property type="molecule type" value="Genomic_DNA"/>
</dbReference>
<dbReference type="AlphaFoldDB" id="A0A1M7U730"/>
<proteinExistence type="predicted"/>
<feature type="domain" description="STAS" evidence="1">
    <location>
        <begin position="28"/>
        <end position="79"/>
    </location>
</feature>
<sequence>MQERGIDAVPGAPVESTVCVDRSRPRPVVSVIGALDTSGAALLSAMLDHVRRTEGRTVVVDLTRVDYVDSHGLAPVLDVDVTVCGASPSVTRLLELLGRPLPVTARGAGLLGVPALSGPRAH</sequence>
<evidence type="ECO:0000259" key="1">
    <source>
        <dbReference type="PROSITE" id="PS50801"/>
    </source>
</evidence>
<dbReference type="InterPro" id="IPR002645">
    <property type="entry name" value="STAS_dom"/>
</dbReference>
<dbReference type="CDD" id="cd07043">
    <property type="entry name" value="STAS_anti-anti-sigma_factors"/>
    <property type="match status" value="1"/>
</dbReference>
<name>A0A1M7U730_9ACTN</name>
<evidence type="ECO:0000313" key="3">
    <source>
        <dbReference type="Proteomes" id="UP000184428"/>
    </source>
</evidence>
<protein>
    <submittedName>
        <fullName evidence="2">Anti-anti-sigma factor</fullName>
    </submittedName>
</protein>
<evidence type="ECO:0000313" key="2">
    <source>
        <dbReference type="EMBL" id="SHN78697.1"/>
    </source>
</evidence>